<evidence type="ECO:0000259" key="3">
    <source>
        <dbReference type="Pfam" id="PF07589"/>
    </source>
</evidence>
<sequence>MRLHRKAPDMKKLILVLALLSVAAAPALAYVQPGHLQSQQQLKSKTSPGADDPTDNSGGYTYPRPVTPPPDDPGVGFTGDQPARPVPEPGTMALASMGLIALGVAARRRRGG</sequence>
<gene>
    <name evidence="4" type="ORF">ENR23_08740</name>
</gene>
<evidence type="ECO:0000256" key="1">
    <source>
        <dbReference type="SAM" id="MobiDB-lite"/>
    </source>
</evidence>
<dbReference type="InterPro" id="IPR013424">
    <property type="entry name" value="Ice-binding_C"/>
</dbReference>
<proteinExistence type="predicted"/>
<dbReference type="NCBIfam" id="TIGR02595">
    <property type="entry name" value="PEP_CTERM"/>
    <property type="match status" value="1"/>
</dbReference>
<feature type="signal peptide" evidence="2">
    <location>
        <begin position="1"/>
        <end position="29"/>
    </location>
</feature>
<dbReference type="Pfam" id="PF07589">
    <property type="entry name" value="PEP-CTERM"/>
    <property type="match status" value="1"/>
</dbReference>
<evidence type="ECO:0000313" key="4">
    <source>
        <dbReference type="EMBL" id="HGZ43496.1"/>
    </source>
</evidence>
<feature type="region of interest" description="Disordered" evidence="1">
    <location>
        <begin position="34"/>
        <end position="91"/>
    </location>
</feature>
<organism evidence="4">
    <name type="scientific">Eiseniibacteriota bacterium</name>
    <dbReference type="NCBI Taxonomy" id="2212470"/>
    <lineage>
        <taxon>Bacteria</taxon>
        <taxon>Candidatus Eiseniibacteriota</taxon>
    </lineage>
</organism>
<protein>
    <submittedName>
        <fullName evidence="4">PEP-CTERM sorting domain-containing protein</fullName>
    </submittedName>
</protein>
<name>A0A832I4A5_UNCEI</name>
<dbReference type="EMBL" id="DSQF01000018">
    <property type="protein sequence ID" value="HGZ43496.1"/>
    <property type="molecule type" value="Genomic_DNA"/>
</dbReference>
<feature type="chain" id="PRO_5032983169" evidence="2">
    <location>
        <begin position="30"/>
        <end position="112"/>
    </location>
</feature>
<feature type="compositionally biased region" description="Low complexity" evidence="1">
    <location>
        <begin position="34"/>
        <end position="45"/>
    </location>
</feature>
<keyword evidence="2" id="KW-0732">Signal</keyword>
<reference evidence="4" key="1">
    <citation type="journal article" date="2020" name="mSystems">
        <title>Genome- and Community-Level Interaction Insights into Carbon Utilization and Element Cycling Functions of Hydrothermarchaeota in Hydrothermal Sediment.</title>
        <authorList>
            <person name="Zhou Z."/>
            <person name="Liu Y."/>
            <person name="Xu W."/>
            <person name="Pan J."/>
            <person name="Luo Z.H."/>
            <person name="Li M."/>
        </authorList>
    </citation>
    <scope>NUCLEOTIDE SEQUENCE [LARGE SCALE GENOMIC DNA]</scope>
    <source>
        <strain evidence="4">SpSt-381</strain>
    </source>
</reference>
<accession>A0A832I4A5</accession>
<feature type="domain" description="Ice-binding protein C-terminal" evidence="3">
    <location>
        <begin position="85"/>
        <end position="109"/>
    </location>
</feature>
<dbReference type="AlphaFoldDB" id="A0A832I4A5"/>
<comment type="caution">
    <text evidence="4">The sequence shown here is derived from an EMBL/GenBank/DDBJ whole genome shotgun (WGS) entry which is preliminary data.</text>
</comment>
<evidence type="ECO:0000256" key="2">
    <source>
        <dbReference type="SAM" id="SignalP"/>
    </source>
</evidence>